<dbReference type="Pfam" id="PF04341">
    <property type="entry name" value="DUF485"/>
    <property type="match status" value="1"/>
</dbReference>
<dbReference type="PANTHER" id="PTHR38598">
    <property type="entry name" value="INNER MEMBRANE PROTEIN YJCH"/>
    <property type="match status" value="1"/>
</dbReference>
<evidence type="ECO:0000313" key="3">
    <source>
        <dbReference type="Proteomes" id="UP000466966"/>
    </source>
</evidence>
<feature type="transmembrane region" description="Helical" evidence="1">
    <location>
        <begin position="62"/>
        <end position="88"/>
    </location>
</feature>
<dbReference type="GO" id="GO:0005886">
    <property type="term" value="C:plasma membrane"/>
    <property type="evidence" value="ECO:0007669"/>
    <property type="project" value="TreeGrafter"/>
</dbReference>
<gene>
    <name evidence="2" type="ORF">GRI99_05430</name>
</gene>
<dbReference type="OrthoDB" id="5297034at2"/>
<keyword evidence="3" id="KW-1185">Reference proteome</keyword>
<keyword evidence="1" id="KW-0812">Transmembrane</keyword>
<dbReference type="InterPro" id="IPR052959">
    <property type="entry name" value="Inner_membrane_assoc"/>
</dbReference>
<sequence length="106" mass="11099">MASGQDAALLDAVAADPRYHALVAARARLGWWLSAVVFFCFVGYLLLIAFDKALLAMPIGGGITSLGIPVGLGLIVLAIALTGVYVAVANRRFDSQMAEILRSHGA</sequence>
<dbReference type="Proteomes" id="UP000466966">
    <property type="component" value="Unassembled WGS sequence"/>
</dbReference>
<dbReference type="AlphaFoldDB" id="A0A844YYB7"/>
<dbReference type="EMBL" id="WTYV01000002">
    <property type="protein sequence ID" value="MXO71077.1"/>
    <property type="molecule type" value="Genomic_DNA"/>
</dbReference>
<keyword evidence="1" id="KW-1133">Transmembrane helix</keyword>
<dbReference type="RefSeq" id="WP_160771029.1">
    <property type="nucleotide sequence ID" value="NZ_WTYV01000002.1"/>
</dbReference>
<accession>A0A844YYB7</accession>
<name>A0A844YYB7_9SPHN</name>
<keyword evidence="1" id="KW-0472">Membrane</keyword>
<reference evidence="2 3" key="1">
    <citation type="submission" date="2019-12" db="EMBL/GenBank/DDBJ databases">
        <title>Genomic-based taxomic classification of the family Erythrobacteraceae.</title>
        <authorList>
            <person name="Xu L."/>
        </authorList>
    </citation>
    <scope>NUCLEOTIDE SEQUENCE [LARGE SCALE GENOMIC DNA]</scope>
    <source>
        <strain evidence="2 3">M0322</strain>
    </source>
</reference>
<dbReference type="InterPro" id="IPR007436">
    <property type="entry name" value="DUF485"/>
</dbReference>
<feature type="transmembrane region" description="Helical" evidence="1">
    <location>
        <begin position="29"/>
        <end position="50"/>
    </location>
</feature>
<evidence type="ECO:0000313" key="2">
    <source>
        <dbReference type="EMBL" id="MXO71077.1"/>
    </source>
</evidence>
<evidence type="ECO:0000256" key="1">
    <source>
        <dbReference type="SAM" id="Phobius"/>
    </source>
</evidence>
<proteinExistence type="predicted"/>
<comment type="caution">
    <text evidence="2">The sequence shown here is derived from an EMBL/GenBank/DDBJ whole genome shotgun (WGS) entry which is preliminary data.</text>
</comment>
<organism evidence="2 3">
    <name type="scientific">Alteraurantiacibacter buctensis</name>
    <dbReference type="NCBI Taxonomy" id="1503981"/>
    <lineage>
        <taxon>Bacteria</taxon>
        <taxon>Pseudomonadati</taxon>
        <taxon>Pseudomonadota</taxon>
        <taxon>Alphaproteobacteria</taxon>
        <taxon>Sphingomonadales</taxon>
        <taxon>Erythrobacteraceae</taxon>
        <taxon>Alteraurantiacibacter</taxon>
    </lineage>
</organism>
<protein>
    <submittedName>
        <fullName evidence="2">DUF485 domain-containing protein</fullName>
    </submittedName>
</protein>
<dbReference type="PANTHER" id="PTHR38598:SF1">
    <property type="entry name" value="INNER MEMBRANE PROTEIN YJCH"/>
    <property type="match status" value="1"/>
</dbReference>